<dbReference type="EMBL" id="QGNY01000007">
    <property type="protein sequence ID" value="PWS30324.1"/>
    <property type="molecule type" value="Genomic_DNA"/>
</dbReference>
<protein>
    <submittedName>
        <fullName evidence="1">Uncharacterized protein</fullName>
    </submittedName>
</protein>
<reference evidence="2" key="1">
    <citation type="submission" date="2018-05" db="EMBL/GenBank/DDBJ databases">
        <title>Pedobacter paludis sp. nov., isolated from wetland soil.</title>
        <authorList>
            <person name="Zhang Y."/>
        </authorList>
    </citation>
    <scope>NUCLEOTIDE SEQUENCE [LARGE SCALE GENOMIC DNA]</scope>
    <source>
        <strain evidence="2">R-8</strain>
    </source>
</reference>
<gene>
    <name evidence="1" type="ORF">DF947_18005</name>
</gene>
<evidence type="ECO:0000313" key="1">
    <source>
        <dbReference type="EMBL" id="PWS30324.1"/>
    </source>
</evidence>
<comment type="caution">
    <text evidence="1">The sequence shown here is derived from an EMBL/GenBank/DDBJ whole genome shotgun (WGS) entry which is preliminary data.</text>
</comment>
<dbReference type="RefSeq" id="WP_109931506.1">
    <property type="nucleotide sequence ID" value="NZ_QGNY01000007.1"/>
</dbReference>
<keyword evidence="2" id="KW-1185">Reference proteome</keyword>
<sequence>MQQTIPKRFRERLDEIEVGSCIDILDDAEYKNFNAEMGRSFHSNPESSKEFSIRTDKVSKQKKLWRLK</sequence>
<organism evidence="1 2">
    <name type="scientific">Pedobacter paludis</name>
    <dbReference type="NCBI Taxonomy" id="2203212"/>
    <lineage>
        <taxon>Bacteria</taxon>
        <taxon>Pseudomonadati</taxon>
        <taxon>Bacteroidota</taxon>
        <taxon>Sphingobacteriia</taxon>
        <taxon>Sphingobacteriales</taxon>
        <taxon>Sphingobacteriaceae</taxon>
        <taxon>Pedobacter</taxon>
    </lineage>
</organism>
<dbReference type="Proteomes" id="UP000245391">
    <property type="component" value="Unassembled WGS sequence"/>
</dbReference>
<name>A0A317EUE2_9SPHI</name>
<proteinExistence type="predicted"/>
<evidence type="ECO:0000313" key="2">
    <source>
        <dbReference type="Proteomes" id="UP000245391"/>
    </source>
</evidence>
<accession>A0A317EUE2</accession>
<dbReference type="AlphaFoldDB" id="A0A317EUE2"/>